<protein>
    <submittedName>
        <fullName evidence="1">Uncharacterized protein</fullName>
    </submittedName>
</protein>
<reference evidence="2" key="1">
    <citation type="journal article" date="2013" name="Mol. Plant Microbe Interact.">
        <title>Global aspects of pacC regulation of pathogenicity genes in Colletotrichum gloeosporioides as revealed by transcriptome analysis.</title>
        <authorList>
            <person name="Alkan N."/>
            <person name="Meng X."/>
            <person name="Friedlander G."/>
            <person name="Reuveni E."/>
            <person name="Sukno S."/>
            <person name="Sherman A."/>
            <person name="Thon M."/>
            <person name="Fluhr R."/>
            <person name="Prusky D."/>
        </authorList>
    </citation>
    <scope>NUCLEOTIDE SEQUENCE [LARGE SCALE GENOMIC DNA]</scope>
    <source>
        <strain evidence="2">Cg-14</strain>
    </source>
</reference>
<dbReference type="Proteomes" id="UP000015530">
    <property type="component" value="Unassembled WGS sequence"/>
</dbReference>
<comment type="caution">
    <text evidence="1">The sequence shown here is derived from an EMBL/GenBank/DDBJ whole genome shotgun (WGS) entry which is preliminary data.</text>
</comment>
<organism evidence="1 2">
    <name type="scientific">Colletotrichum gloeosporioides (strain Cg-14)</name>
    <name type="common">Anthracnose fungus</name>
    <name type="synonym">Glomerella cingulata</name>
    <dbReference type="NCBI Taxonomy" id="1237896"/>
    <lineage>
        <taxon>Eukaryota</taxon>
        <taxon>Fungi</taxon>
        <taxon>Dikarya</taxon>
        <taxon>Ascomycota</taxon>
        <taxon>Pezizomycotina</taxon>
        <taxon>Sordariomycetes</taxon>
        <taxon>Hypocreomycetidae</taxon>
        <taxon>Glomerellales</taxon>
        <taxon>Glomerellaceae</taxon>
        <taxon>Colletotrichum</taxon>
        <taxon>Colletotrichum gloeosporioides species complex</taxon>
    </lineage>
</organism>
<dbReference type="AlphaFoldDB" id="T0LY29"/>
<name>T0LY29_COLGC</name>
<accession>T0LY29</accession>
<proteinExistence type="predicted"/>
<gene>
    <name evidence="1" type="ORF">CGLO_03552</name>
</gene>
<evidence type="ECO:0000313" key="1">
    <source>
        <dbReference type="EMBL" id="EQB56436.1"/>
    </source>
</evidence>
<dbReference type="HOGENOM" id="CLU_2704645_0_0_1"/>
<sequence length="73" mass="7932">MSGLAMVTVELRAGSQVVKGLKLRSLMAELGLALKVRASWRQSEVSEELGKSLGKNYDFIMYTALSALPLNCT</sequence>
<dbReference type="EMBL" id="AMYD01000732">
    <property type="protein sequence ID" value="EQB56436.1"/>
    <property type="molecule type" value="Genomic_DNA"/>
</dbReference>
<evidence type="ECO:0000313" key="2">
    <source>
        <dbReference type="Proteomes" id="UP000015530"/>
    </source>
</evidence>